<dbReference type="STRING" id="1120918.SAMN05216249_10577"/>
<dbReference type="Proteomes" id="UP000198838">
    <property type="component" value="Unassembled WGS sequence"/>
</dbReference>
<keyword evidence="3" id="KW-1185">Reference proteome</keyword>
<keyword evidence="1" id="KW-0472">Membrane</keyword>
<sequence>MCYNSFDCIKIITIESVFIYMRRIIKTGIFIIIFLLSAIVTFILTDKEARETKVAMSKAVFPIISFNYGEKKVNYLHGYEEEKKLSNVRGPVIAADNAELSFNIQDGDMIINKVKYEIVSLDMKKTYDSGEVKNFTSGKSANNLKLNKLKLKDKNKEYGLVIELVSNDESIWYYSRVTASNSGCDKILKFAGDFSNAALAHDRIDGFDVSYYLESDVNSNNYNNSYGYVDIKSSYEMVKWGNLDVKLKNTPEYYISEINDYYVTIDMDFIVELNEKNYEVKEYYRVKYVNGTYYLLSYDRIMNSIYTNKTTSVSDKTIDLGVVNDDIDFRSNGTGTIVSFVQNASLYSYNSKNSTLYNVFSFSDSDDYEPREDCKDHSIKILSMDEVGNIDFVVSGYMNRGIHEGESGIAVYRFDIELNYVEERAFINSTKSYPLLKKSQGELLYLNNLGDLYIVFENTLYKISLYTEKIDVVMENINDDCYVVNSNEGLIAWHKSNSKYNETNIEVYDMESEKSYEINASDSQKIMAIGFIGSDFIYGTANDSDIITTAGGEVIFAMCQLDILNNSQNIKNYARPGAYITEALLNGEGINIKLSTKTPDGGYVEAATDSIVNSQNKDDENDTRATLSAYQDETLLSNKKIVLSQKPEKERISIETPKVISSVVTEINLEKKQDKEIYTTYKGKEALVSTASPAIAIKEAAINSGVVVDSKLNYIFKKGAKPNEAEVEDINLITNHSSSLGNCIAMILAQKHVDDSDVDELISQGKSGHDILSEKLNKKVYDLSGCDINTVLYFVNQGYPVMAMTDSSNVVLITAYTPYKVTILDPNKNQSYTLSMESADNTFKEVGNVFLAVL</sequence>
<accession>A0A1I0WY69</accession>
<evidence type="ECO:0008006" key="4">
    <source>
        <dbReference type="Google" id="ProtNLM"/>
    </source>
</evidence>
<keyword evidence="1" id="KW-0812">Transmembrane</keyword>
<reference evidence="2 3" key="1">
    <citation type="submission" date="2016-10" db="EMBL/GenBank/DDBJ databases">
        <authorList>
            <person name="de Groot N.N."/>
        </authorList>
    </citation>
    <scope>NUCLEOTIDE SEQUENCE [LARGE SCALE GENOMIC DNA]</scope>
    <source>
        <strain evidence="2 3">DSM 5522</strain>
    </source>
</reference>
<organism evidence="2 3">
    <name type="scientific">Acetitomaculum ruminis DSM 5522</name>
    <dbReference type="NCBI Taxonomy" id="1120918"/>
    <lineage>
        <taxon>Bacteria</taxon>
        <taxon>Bacillati</taxon>
        <taxon>Bacillota</taxon>
        <taxon>Clostridia</taxon>
        <taxon>Lachnospirales</taxon>
        <taxon>Lachnospiraceae</taxon>
        <taxon>Acetitomaculum</taxon>
    </lineage>
</organism>
<keyword evidence="1" id="KW-1133">Transmembrane helix</keyword>
<dbReference type="AlphaFoldDB" id="A0A1I0WY69"/>
<feature type="transmembrane region" description="Helical" evidence="1">
    <location>
        <begin position="24"/>
        <end position="44"/>
    </location>
</feature>
<protein>
    <recommendedName>
        <fullName evidence="4">Peptidase C39 family protein</fullName>
    </recommendedName>
</protein>
<evidence type="ECO:0000313" key="2">
    <source>
        <dbReference type="EMBL" id="SFA93689.1"/>
    </source>
</evidence>
<dbReference type="EMBL" id="FOJY01000005">
    <property type="protein sequence ID" value="SFA93689.1"/>
    <property type="molecule type" value="Genomic_DNA"/>
</dbReference>
<proteinExistence type="predicted"/>
<evidence type="ECO:0000256" key="1">
    <source>
        <dbReference type="SAM" id="Phobius"/>
    </source>
</evidence>
<dbReference type="Gene3D" id="3.90.70.10">
    <property type="entry name" value="Cysteine proteinases"/>
    <property type="match status" value="1"/>
</dbReference>
<name>A0A1I0WY69_9FIRM</name>
<gene>
    <name evidence="2" type="ORF">SAMN05216249_10577</name>
</gene>
<evidence type="ECO:0000313" key="3">
    <source>
        <dbReference type="Proteomes" id="UP000198838"/>
    </source>
</evidence>